<gene>
    <name evidence="2" type="ORF">CMV_019159</name>
</gene>
<comment type="caution">
    <text evidence="2">The sequence shown here is derived from an EMBL/GenBank/DDBJ whole genome shotgun (WGS) entry which is preliminary data.</text>
</comment>
<evidence type="ECO:0000313" key="2">
    <source>
        <dbReference type="EMBL" id="KAF3955643.1"/>
    </source>
</evidence>
<proteinExistence type="predicted"/>
<accession>A0A8J4R0X6</accession>
<keyword evidence="3" id="KW-1185">Reference proteome</keyword>
<name>A0A8J4R0X6_9ROSI</name>
<reference evidence="2" key="1">
    <citation type="submission" date="2020-03" db="EMBL/GenBank/DDBJ databases">
        <title>Castanea mollissima Vanexum genome sequencing.</title>
        <authorList>
            <person name="Staton M."/>
        </authorList>
    </citation>
    <scope>NUCLEOTIDE SEQUENCE</scope>
    <source>
        <tissue evidence="2">Leaf</tissue>
    </source>
</reference>
<feature type="region of interest" description="Disordered" evidence="1">
    <location>
        <begin position="42"/>
        <end position="79"/>
    </location>
</feature>
<dbReference type="AlphaFoldDB" id="A0A8J4R0X6"/>
<sequence length="105" mass="12568">MWPRVQLFHGEGVVSAILVGSLIGKEKILDLDFFYFWAPGTEEERKRQRSKRRKSAEEVKNGEEEKIGKHRRGKDKFWPDPFERRKRYYCGPLQNKPIRFLGMKQ</sequence>
<dbReference type="EMBL" id="JRKL02003314">
    <property type="protein sequence ID" value="KAF3955643.1"/>
    <property type="molecule type" value="Genomic_DNA"/>
</dbReference>
<evidence type="ECO:0000313" key="3">
    <source>
        <dbReference type="Proteomes" id="UP000737018"/>
    </source>
</evidence>
<organism evidence="2 3">
    <name type="scientific">Castanea mollissima</name>
    <name type="common">Chinese chestnut</name>
    <dbReference type="NCBI Taxonomy" id="60419"/>
    <lineage>
        <taxon>Eukaryota</taxon>
        <taxon>Viridiplantae</taxon>
        <taxon>Streptophyta</taxon>
        <taxon>Embryophyta</taxon>
        <taxon>Tracheophyta</taxon>
        <taxon>Spermatophyta</taxon>
        <taxon>Magnoliopsida</taxon>
        <taxon>eudicotyledons</taxon>
        <taxon>Gunneridae</taxon>
        <taxon>Pentapetalae</taxon>
        <taxon>rosids</taxon>
        <taxon>fabids</taxon>
        <taxon>Fagales</taxon>
        <taxon>Fagaceae</taxon>
        <taxon>Castanea</taxon>
    </lineage>
</organism>
<protein>
    <submittedName>
        <fullName evidence="2">Uncharacterized protein</fullName>
    </submittedName>
</protein>
<evidence type="ECO:0000256" key="1">
    <source>
        <dbReference type="SAM" id="MobiDB-lite"/>
    </source>
</evidence>
<feature type="compositionally biased region" description="Basic and acidic residues" evidence="1">
    <location>
        <begin position="55"/>
        <end position="67"/>
    </location>
</feature>
<dbReference type="Proteomes" id="UP000737018">
    <property type="component" value="Unassembled WGS sequence"/>
</dbReference>